<evidence type="ECO:0000313" key="2">
    <source>
        <dbReference type="Proteomes" id="UP001195483"/>
    </source>
</evidence>
<dbReference type="AlphaFoldDB" id="A0AAE0RX78"/>
<reference evidence="1" key="1">
    <citation type="journal article" date="2021" name="Genome Biol. Evol.">
        <title>A High-Quality Reference Genome for a Parasitic Bivalve with Doubly Uniparental Inheritance (Bivalvia: Unionida).</title>
        <authorList>
            <person name="Smith C.H."/>
        </authorList>
    </citation>
    <scope>NUCLEOTIDE SEQUENCE</scope>
    <source>
        <strain evidence="1">CHS0354</strain>
    </source>
</reference>
<proteinExistence type="predicted"/>
<keyword evidence="2" id="KW-1185">Reference proteome</keyword>
<feature type="non-terminal residue" evidence="1">
    <location>
        <position position="205"/>
    </location>
</feature>
<gene>
    <name evidence="1" type="ORF">CHS0354_033912</name>
</gene>
<evidence type="ECO:0000313" key="1">
    <source>
        <dbReference type="EMBL" id="KAK3581119.1"/>
    </source>
</evidence>
<name>A0AAE0RX78_9BIVA</name>
<reference evidence="1" key="3">
    <citation type="submission" date="2023-05" db="EMBL/GenBank/DDBJ databases">
        <authorList>
            <person name="Smith C.H."/>
        </authorList>
    </citation>
    <scope>NUCLEOTIDE SEQUENCE</scope>
    <source>
        <strain evidence="1">CHS0354</strain>
        <tissue evidence="1">Mantle</tissue>
    </source>
</reference>
<comment type="caution">
    <text evidence="1">The sequence shown here is derived from an EMBL/GenBank/DDBJ whole genome shotgun (WGS) entry which is preliminary data.</text>
</comment>
<protein>
    <submittedName>
        <fullName evidence="1">Uncharacterized protein</fullName>
    </submittedName>
</protein>
<reference evidence="1" key="2">
    <citation type="journal article" date="2021" name="Genome Biol. Evol.">
        <title>Developing a high-quality reference genome for a parasitic bivalve with doubly uniparental inheritance (Bivalvia: Unionida).</title>
        <authorList>
            <person name="Smith C.H."/>
        </authorList>
    </citation>
    <scope>NUCLEOTIDE SEQUENCE</scope>
    <source>
        <strain evidence="1">CHS0354</strain>
        <tissue evidence="1">Mantle</tissue>
    </source>
</reference>
<organism evidence="1 2">
    <name type="scientific">Potamilus streckersoni</name>
    <dbReference type="NCBI Taxonomy" id="2493646"/>
    <lineage>
        <taxon>Eukaryota</taxon>
        <taxon>Metazoa</taxon>
        <taxon>Spiralia</taxon>
        <taxon>Lophotrochozoa</taxon>
        <taxon>Mollusca</taxon>
        <taxon>Bivalvia</taxon>
        <taxon>Autobranchia</taxon>
        <taxon>Heteroconchia</taxon>
        <taxon>Palaeoheterodonta</taxon>
        <taxon>Unionida</taxon>
        <taxon>Unionoidea</taxon>
        <taxon>Unionidae</taxon>
        <taxon>Ambleminae</taxon>
        <taxon>Lampsilini</taxon>
        <taxon>Potamilus</taxon>
    </lineage>
</organism>
<dbReference type="EMBL" id="JAEAOA010001977">
    <property type="protein sequence ID" value="KAK3581119.1"/>
    <property type="molecule type" value="Genomic_DNA"/>
</dbReference>
<accession>A0AAE0RX78</accession>
<sequence length="205" mass="23428">NGVDNDIIERAYTDRRIEIDADKLSSISADMSELQIIRKRFFPTLDEAEEKPARAPMVCPSVMTEPISKICGRDCRALSRTNSGHMYILTTDDDAKMYPEAFILEDMEATSVAKAQIVMLSRKSLFGRRRTVSYHVHLLREYMRVALLATLVKDEHGVEINFPPRSGYGDAGIKMGVKLMKEQRDDIRNLCSEFHDVRKRADQRS</sequence>
<dbReference type="Proteomes" id="UP001195483">
    <property type="component" value="Unassembled WGS sequence"/>
</dbReference>